<dbReference type="GO" id="GO:0003677">
    <property type="term" value="F:DNA binding"/>
    <property type="evidence" value="ECO:0007669"/>
    <property type="project" value="UniProtKB-KW"/>
</dbReference>
<evidence type="ECO:0000313" key="5">
    <source>
        <dbReference type="EMBL" id="GAB96265.1"/>
    </source>
</evidence>
<keyword evidence="6" id="KW-1185">Reference proteome</keyword>
<dbReference type="InterPro" id="IPR011711">
    <property type="entry name" value="GntR_C"/>
</dbReference>
<evidence type="ECO:0000256" key="3">
    <source>
        <dbReference type="ARBA" id="ARBA00023163"/>
    </source>
</evidence>
<dbReference type="PANTHER" id="PTHR43537">
    <property type="entry name" value="TRANSCRIPTIONAL REGULATOR, GNTR FAMILY"/>
    <property type="match status" value="1"/>
</dbReference>
<evidence type="ECO:0000256" key="1">
    <source>
        <dbReference type="ARBA" id="ARBA00023015"/>
    </source>
</evidence>
<dbReference type="InterPro" id="IPR008920">
    <property type="entry name" value="TF_FadR/GntR_C"/>
</dbReference>
<dbReference type="PANTHER" id="PTHR43537:SF24">
    <property type="entry name" value="GLUCONATE OPERON TRANSCRIPTIONAL REPRESSOR"/>
    <property type="match status" value="1"/>
</dbReference>
<sequence>MRDRAFLLLRTAIVDGVLEPGEQLREQELQRWLGVSRTPIREALLRLQAAGLVEMSPGRSTVVTELESAATRDARPVVAAVHQIAVREALPHLTPSHIRSLRDRNARFAAALEAGDVDAALDADHALHALFVDVAGNSVVAAVLDQFSPLLRRLARARFASHDAANSVAEHDALIAACAAGDADEAAAVTARIWTHLTPPLDPGTRRPA</sequence>
<dbReference type="PRINTS" id="PR00035">
    <property type="entry name" value="HTHGNTR"/>
</dbReference>
<evidence type="ECO:0000313" key="6">
    <source>
        <dbReference type="Proteomes" id="UP000008366"/>
    </source>
</evidence>
<dbReference type="Proteomes" id="UP000008366">
    <property type="component" value="Unassembled WGS sequence"/>
</dbReference>
<name>K6WAM6_9MICO</name>
<dbReference type="InterPro" id="IPR000524">
    <property type="entry name" value="Tscrpt_reg_HTH_GntR"/>
</dbReference>
<dbReference type="InterPro" id="IPR036388">
    <property type="entry name" value="WH-like_DNA-bd_sf"/>
</dbReference>
<organism evidence="5 6">
    <name type="scientific">Kineosphaera limosa NBRC 100340</name>
    <dbReference type="NCBI Taxonomy" id="1184609"/>
    <lineage>
        <taxon>Bacteria</taxon>
        <taxon>Bacillati</taxon>
        <taxon>Actinomycetota</taxon>
        <taxon>Actinomycetes</taxon>
        <taxon>Micrococcales</taxon>
        <taxon>Dermatophilaceae</taxon>
        <taxon>Kineosphaera</taxon>
    </lineage>
</organism>
<evidence type="ECO:0000256" key="2">
    <source>
        <dbReference type="ARBA" id="ARBA00023125"/>
    </source>
</evidence>
<dbReference type="Gene3D" id="1.20.120.530">
    <property type="entry name" value="GntR ligand-binding domain-like"/>
    <property type="match status" value="1"/>
</dbReference>
<dbReference type="Pfam" id="PF07729">
    <property type="entry name" value="FCD"/>
    <property type="match status" value="1"/>
</dbReference>
<dbReference type="EMBL" id="BAHD01000034">
    <property type="protein sequence ID" value="GAB96265.1"/>
    <property type="molecule type" value="Genomic_DNA"/>
</dbReference>
<dbReference type="Gene3D" id="1.10.10.10">
    <property type="entry name" value="Winged helix-like DNA-binding domain superfamily/Winged helix DNA-binding domain"/>
    <property type="match status" value="1"/>
</dbReference>
<dbReference type="SUPFAM" id="SSF46785">
    <property type="entry name" value="Winged helix' DNA-binding domain"/>
    <property type="match status" value="1"/>
</dbReference>
<gene>
    <name evidence="5" type="ORF">KILIM_034_00140</name>
</gene>
<dbReference type="eggNOG" id="COG1802">
    <property type="taxonomic scope" value="Bacteria"/>
</dbReference>
<dbReference type="InterPro" id="IPR036390">
    <property type="entry name" value="WH_DNA-bd_sf"/>
</dbReference>
<dbReference type="AlphaFoldDB" id="K6WAM6"/>
<dbReference type="GO" id="GO:0003700">
    <property type="term" value="F:DNA-binding transcription factor activity"/>
    <property type="evidence" value="ECO:0007669"/>
    <property type="project" value="InterPro"/>
</dbReference>
<dbReference type="Pfam" id="PF00392">
    <property type="entry name" value="GntR"/>
    <property type="match status" value="1"/>
</dbReference>
<dbReference type="STRING" id="1184609.KILIM_034_00140"/>
<comment type="caution">
    <text evidence="5">The sequence shown here is derived from an EMBL/GenBank/DDBJ whole genome shotgun (WGS) entry which is preliminary data.</text>
</comment>
<keyword evidence="3" id="KW-0804">Transcription</keyword>
<dbReference type="PROSITE" id="PS50949">
    <property type="entry name" value="HTH_GNTR"/>
    <property type="match status" value="1"/>
</dbReference>
<keyword evidence="1" id="KW-0805">Transcription regulation</keyword>
<keyword evidence="2" id="KW-0238">DNA-binding</keyword>
<dbReference type="SMART" id="SM00895">
    <property type="entry name" value="FCD"/>
    <property type="match status" value="1"/>
</dbReference>
<dbReference type="SMART" id="SM00345">
    <property type="entry name" value="HTH_GNTR"/>
    <property type="match status" value="1"/>
</dbReference>
<dbReference type="SUPFAM" id="SSF48008">
    <property type="entry name" value="GntR ligand-binding domain-like"/>
    <property type="match status" value="1"/>
</dbReference>
<evidence type="ECO:0000259" key="4">
    <source>
        <dbReference type="PROSITE" id="PS50949"/>
    </source>
</evidence>
<feature type="domain" description="HTH gntR-type" evidence="4">
    <location>
        <begin position="1"/>
        <end position="66"/>
    </location>
</feature>
<protein>
    <submittedName>
        <fullName evidence="5">Putative GntR family transcriptional regulator</fullName>
    </submittedName>
</protein>
<accession>K6WAM6</accession>
<dbReference type="CDD" id="cd07377">
    <property type="entry name" value="WHTH_GntR"/>
    <property type="match status" value="1"/>
</dbReference>
<reference evidence="5 6" key="1">
    <citation type="submission" date="2012-08" db="EMBL/GenBank/DDBJ databases">
        <title>Whole genome shotgun sequence of Kineosphaera limosa NBRC 100340.</title>
        <authorList>
            <person name="Yoshida I."/>
            <person name="Isaki S."/>
            <person name="Hosoyama A."/>
            <person name="Tsuchikane K."/>
            <person name="Katsumata H."/>
            <person name="Ando Y."/>
            <person name="Ohji S."/>
            <person name="Hamada M."/>
            <person name="Tamura T."/>
            <person name="Yamazoe A."/>
            <person name="Yamazaki S."/>
            <person name="Fujita N."/>
        </authorList>
    </citation>
    <scope>NUCLEOTIDE SEQUENCE [LARGE SCALE GENOMIC DNA]</scope>
    <source>
        <strain evidence="5 6">NBRC 100340</strain>
    </source>
</reference>
<proteinExistence type="predicted"/>